<comment type="subcellular location">
    <subcellularLocation>
        <location evidence="1">Membrane</location>
        <topology evidence="1">Multi-pass membrane protein</topology>
    </subcellularLocation>
</comment>
<evidence type="ECO:0000256" key="5">
    <source>
        <dbReference type="ARBA" id="ARBA00038359"/>
    </source>
</evidence>
<evidence type="ECO:0000256" key="6">
    <source>
        <dbReference type="SAM" id="Phobius"/>
    </source>
</evidence>
<feature type="domain" description="Rhodopsin" evidence="7">
    <location>
        <begin position="2"/>
        <end position="218"/>
    </location>
</feature>
<dbReference type="EMBL" id="KZ678137">
    <property type="protein sequence ID" value="PSN65380.1"/>
    <property type="molecule type" value="Genomic_DNA"/>
</dbReference>
<dbReference type="PANTHER" id="PTHR33048:SF129">
    <property type="entry name" value="INTEGRAL MEMBRANE PROTEIN-RELATED"/>
    <property type="match status" value="1"/>
</dbReference>
<feature type="transmembrane region" description="Helical" evidence="6">
    <location>
        <begin position="129"/>
        <end position="152"/>
    </location>
</feature>
<gene>
    <name evidence="8" type="ORF">BS50DRAFT_527723</name>
</gene>
<keyword evidence="3 6" id="KW-1133">Transmembrane helix</keyword>
<dbReference type="Pfam" id="PF20684">
    <property type="entry name" value="Fung_rhodopsin"/>
    <property type="match status" value="1"/>
</dbReference>
<evidence type="ECO:0000256" key="4">
    <source>
        <dbReference type="ARBA" id="ARBA00023136"/>
    </source>
</evidence>
<evidence type="ECO:0000256" key="1">
    <source>
        <dbReference type="ARBA" id="ARBA00004141"/>
    </source>
</evidence>
<feature type="transmembrane region" description="Helical" evidence="6">
    <location>
        <begin position="164"/>
        <end position="185"/>
    </location>
</feature>
<proteinExistence type="inferred from homology"/>
<feature type="non-terminal residue" evidence="8">
    <location>
        <position position="218"/>
    </location>
</feature>
<comment type="similarity">
    <text evidence="5">Belongs to the SAT4 family.</text>
</comment>
<sequence>MWYLEDYVLILAWLIATGWTCCQYAQVAYGSGRHTPASTKEEAVEAQKISYVALFMILPAVCLPKASICLTYIRIFSNDKVGRYVIQAVGLLLVLASCVHVVESGLVCTPTYVYWTEFRPQDKCLADFAWFYVGGCISISADFIIIGVVLPRIIGLHLNRREKLALICIVCLGFFAAAAGIARMARLAITLQSPDLDPNWDQYDVSIWTAAEIYTCVI</sequence>
<keyword evidence="4 6" id="KW-0472">Membrane</keyword>
<name>A0A2T2NJ03_CORCC</name>
<dbReference type="Proteomes" id="UP000240883">
    <property type="component" value="Unassembled WGS sequence"/>
</dbReference>
<evidence type="ECO:0000259" key="7">
    <source>
        <dbReference type="Pfam" id="PF20684"/>
    </source>
</evidence>
<feature type="transmembrane region" description="Helical" evidence="6">
    <location>
        <begin position="49"/>
        <end position="72"/>
    </location>
</feature>
<feature type="transmembrane region" description="Helical" evidence="6">
    <location>
        <begin position="7"/>
        <end position="29"/>
    </location>
</feature>
<dbReference type="GO" id="GO:0016020">
    <property type="term" value="C:membrane"/>
    <property type="evidence" value="ECO:0007669"/>
    <property type="project" value="UniProtKB-SubCell"/>
</dbReference>
<reference evidence="8 9" key="1">
    <citation type="journal article" date="2018" name="Front. Microbiol.">
        <title>Genome-Wide Analysis of Corynespora cassiicola Leaf Fall Disease Putative Effectors.</title>
        <authorList>
            <person name="Lopez D."/>
            <person name="Ribeiro S."/>
            <person name="Label P."/>
            <person name="Fumanal B."/>
            <person name="Venisse J.S."/>
            <person name="Kohler A."/>
            <person name="de Oliveira R.R."/>
            <person name="Labutti K."/>
            <person name="Lipzen A."/>
            <person name="Lail K."/>
            <person name="Bauer D."/>
            <person name="Ohm R.A."/>
            <person name="Barry K.W."/>
            <person name="Spatafora J."/>
            <person name="Grigoriev I.V."/>
            <person name="Martin F.M."/>
            <person name="Pujade-Renaud V."/>
        </authorList>
    </citation>
    <scope>NUCLEOTIDE SEQUENCE [LARGE SCALE GENOMIC DNA]</scope>
    <source>
        <strain evidence="8 9">Philippines</strain>
    </source>
</reference>
<evidence type="ECO:0000313" key="8">
    <source>
        <dbReference type="EMBL" id="PSN65380.1"/>
    </source>
</evidence>
<keyword evidence="9" id="KW-1185">Reference proteome</keyword>
<accession>A0A2T2NJ03</accession>
<protein>
    <recommendedName>
        <fullName evidence="7">Rhodopsin domain-containing protein</fullName>
    </recommendedName>
</protein>
<evidence type="ECO:0000313" key="9">
    <source>
        <dbReference type="Proteomes" id="UP000240883"/>
    </source>
</evidence>
<dbReference type="OrthoDB" id="444631at2759"/>
<dbReference type="InterPro" id="IPR049326">
    <property type="entry name" value="Rhodopsin_dom_fungi"/>
</dbReference>
<dbReference type="AlphaFoldDB" id="A0A2T2NJ03"/>
<evidence type="ECO:0000256" key="2">
    <source>
        <dbReference type="ARBA" id="ARBA00022692"/>
    </source>
</evidence>
<dbReference type="STRING" id="1448308.A0A2T2NJ03"/>
<dbReference type="InterPro" id="IPR052337">
    <property type="entry name" value="SAT4-like"/>
</dbReference>
<organism evidence="8 9">
    <name type="scientific">Corynespora cassiicola Philippines</name>
    <dbReference type="NCBI Taxonomy" id="1448308"/>
    <lineage>
        <taxon>Eukaryota</taxon>
        <taxon>Fungi</taxon>
        <taxon>Dikarya</taxon>
        <taxon>Ascomycota</taxon>
        <taxon>Pezizomycotina</taxon>
        <taxon>Dothideomycetes</taxon>
        <taxon>Pleosporomycetidae</taxon>
        <taxon>Pleosporales</taxon>
        <taxon>Corynesporascaceae</taxon>
        <taxon>Corynespora</taxon>
    </lineage>
</organism>
<evidence type="ECO:0000256" key="3">
    <source>
        <dbReference type="ARBA" id="ARBA00022989"/>
    </source>
</evidence>
<keyword evidence="2 6" id="KW-0812">Transmembrane</keyword>
<feature type="transmembrane region" description="Helical" evidence="6">
    <location>
        <begin position="84"/>
        <end position="102"/>
    </location>
</feature>
<dbReference type="PANTHER" id="PTHR33048">
    <property type="entry name" value="PTH11-LIKE INTEGRAL MEMBRANE PROTEIN (AFU_ORTHOLOGUE AFUA_5G11245)"/>
    <property type="match status" value="1"/>
</dbReference>